<feature type="compositionally biased region" description="Basic residues" evidence="1">
    <location>
        <begin position="333"/>
        <end position="343"/>
    </location>
</feature>
<feature type="compositionally biased region" description="Basic and acidic residues" evidence="1">
    <location>
        <begin position="322"/>
        <end position="332"/>
    </location>
</feature>
<dbReference type="EMBL" id="KV784358">
    <property type="protein sequence ID" value="OEU16814.1"/>
    <property type="molecule type" value="Genomic_DNA"/>
</dbReference>
<feature type="compositionally biased region" description="Acidic residues" evidence="1">
    <location>
        <begin position="228"/>
        <end position="245"/>
    </location>
</feature>
<dbReference type="AlphaFoldDB" id="A0A1E7FF95"/>
<organism evidence="3 4">
    <name type="scientific">Fragilariopsis cylindrus CCMP1102</name>
    <dbReference type="NCBI Taxonomy" id="635003"/>
    <lineage>
        <taxon>Eukaryota</taxon>
        <taxon>Sar</taxon>
        <taxon>Stramenopiles</taxon>
        <taxon>Ochrophyta</taxon>
        <taxon>Bacillariophyta</taxon>
        <taxon>Bacillariophyceae</taxon>
        <taxon>Bacillariophycidae</taxon>
        <taxon>Bacillariales</taxon>
        <taxon>Bacillariaceae</taxon>
        <taxon>Fragilariopsis</taxon>
    </lineage>
</organism>
<feature type="compositionally biased region" description="Low complexity" evidence="1">
    <location>
        <begin position="279"/>
        <end position="290"/>
    </location>
</feature>
<dbReference type="InParanoid" id="A0A1E7FF95"/>
<reference evidence="3 4" key="1">
    <citation type="submission" date="2016-09" db="EMBL/GenBank/DDBJ databases">
        <title>Extensive genetic diversity and differential bi-allelic expression allows diatom success in the polar Southern Ocean.</title>
        <authorList>
            <consortium name="DOE Joint Genome Institute"/>
            <person name="Mock T."/>
            <person name="Otillar R.P."/>
            <person name="Strauss J."/>
            <person name="Dupont C."/>
            <person name="Frickenhaus S."/>
            <person name="Maumus F."/>
            <person name="Mcmullan M."/>
            <person name="Sanges R."/>
            <person name="Schmutz J."/>
            <person name="Toseland A."/>
            <person name="Valas R."/>
            <person name="Veluchamy A."/>
            <person name="Ward B.J."/>
            <person name="Allen A."/>
            <person name="Barry K."/>
            <person name="Falciatore A."/>
            <person name="Ferrante M."/>
            <person name="Fortunato A.E."/>
            <person name="Gloeckner G."/>
            <person name="Gruber A."/>
            <person name="Hipkin R."/>
            <person name="Janech M."/>
            <person name="Kroth P."/>
            <person name="Leese F."/>
            <person name="Lindquist E."/>
            <person name="Lyon B.R."/>
            <person name="Martin J."/>
            <person name="Mayer C."/>
            <person name="Parker M."/>
            <person name="Quesneville H."/>
            <person name="Raymond J."/>
            <person name="Uhlig C."/>
            <person name="Valentin K.U."/>
            <person name="Worden A.Z."/>
            <person name="Armbrust E.V."/>
            <person name="Bowler C."/>
            <person name="Green B."/>
            <person name="Moulton V."/>
            <person name="Van Oosterhout C."/>
            <person name="Grigoriev I."/>
        </authorList>
    </citation>
    <scope>NUCLEOTIDE SEQUENCE [LARGE SCALE GENOMIC DNA]</scope>
    <source>
        <strain evidence="3 4">CCMP1102</strain>
    </source>
</reference>
<feature type="transmembrane region" description="Helical" evidence="2">
    <location>
        <begin position="76"/>
        <end position="93"/>
    </location>
</feature>
<proteinExistence type="predicted"/>
<accession>A0A1E7FF95</accession>
<feature type="transmembrane region" description="Helical" evidence="2">
    <location>
        <begin position="40"/>
        <end position="64"/>
    </location>
</feature>
<keyword evidence="4" id="KW-1185">Reference proteome</keyword>
<evidence type="ECO:0000313" key="4">
    <source>
        <dbReference type="Proteomes" id="UP000095751"/>
    </source>
</evidence>
<feature type="region of interest" description="Disordered" evidence="1">
    <location>
        <begin position="99"/>
        <end position="125"/>
    </location>
</feature>
<evidence type="ECO:0000313" key="3">
    <source>
        <dbReference type="EMBL" id="OEU16814.1"/>
    </source>
</evidence>
<keyword evidence="2" id="KW-0812">Transmembrane</keyword>
<dbReference type="KEGG" id="fcy:FRACYDRAFT_239408"/>
<protein>
    <submittedName>
        <fullName evidence="3">Uncharacterized protein</fullName>
    </submittedName>
</protein>
<evidence type="ECO:0000256" key="2">
    <source>
        <dbReference type="SAM" id="Phobius"/>
    </source>
</evidence>
<feature type="compositionally biased region" description="Low complexity" evidence="1">
    <location>
        <begin position="200"/>
        <end position="212"/>
    </location>
</feature>
<feature type="region of interest" description="Disordered" evidence="1">
    <location>
        <begin position="200"/>
        <end position="343"/>
    </location>
</feature>
<dbReference type="Proteomes" id="UP000095751">
    <property type="component" value="Unassembled WGS sequence"/>
</dbReference>
<feature type="compositionally biased region" description="Basic and acidic residues" evidence="1">
    <location>
        <begin position="100"/>
        <end position="112"/>
    </location>
</feature>
<keyword evidence="2" id="KW-1133">Transmembrane helix</keyword>
<feature type="compositionally biased region" description="Basic residues" evidence="1">
    <location>
        <begin position="312"/>
        <end position="321"/>
    </location>
</feature>
<name>A0A1E7FF95_9STRA</name>
<sequence length="343" mass="38080">MVNDFSVDAAYKLLNNWSSSMMPGPAWYEYFYSMLTPDSVINAIIAVVVAVVLYYVLSLVYNFFKAIINVVLGIKNMIVFIFKAIKGLFYLIFGSKKNPTRNENKDKNENSAKKPVPAQGKESEMFQDCRQQQQQLLQLQHHQLATTTTPHPSIPQQKQLYATLSPSSNGSSVQYLGAVASAPHQYTAVGTSFVIPPLGQQLHSHQQQQHQSAFISTPPVPPVNNYDYDSEDSEEDIDGDWNEEEYNQRLSNNDVTSKPEAAVGTKENKANISKTGAPRAAARVAVASSSMKKRSRTTEVNAAPIASSSSRPSKKSKKSKNSKIEERAEMRARVKAWAKTAKK</sequence>
<keyword evidence="2" id="KW-0472">Membrane</keyword>
<gene>
    <name evidence="3" type="ORF">FRACYDRAFT_239408</name>
</gene>
<evidence type="ECO:0000256" key="1">
    <source>
        <dbReference type="SAM" id="MobiDB-lite"/>
    </source>
</evidence>